<organism evidence="5 6">
    <name type="scientific">Candidatus Magasanikbacteria bacterium CG_4_10_14_0_2_um_filter_37_12</name>
    <dbReference type="NCBI Taxonomy" id="1974637"/>
    <lineage>
        <taxon>Bacteria</taxon>
        <taxon>Candidatus Magasanikiibacteriota</taxon>
    </lineage>
</organism>
<dbReference type="PROSITE" id="PS51353">
    <property type="entry name" value="ARSC"/>
    <property type="match status" value="1"/>
</dbReference>
<evidence type="ECO:0000256" key="3">
    <source>
        <dbReference type="PROSITE-ProRule" id="PRU01282"/>
    </source>
</evidence>
<dbReference type="InterPro" id="IPR014025">
    <property type="entry name" value="Glutaredoxin_subgr"/>
</dbReference>
<proteinExistence type="inferred from homology"/>
<feature type="domain" description="GST N-terminal" evidence="4">
    <location>
        <begin position="2"/>
        <end position="86"/>
    </location>
</feature>
<dbReference type="Pfam" id="PF00462">
    <property type="entry name" value="Glutaredoxin"/>
    <property type="match status" value="1"/>
</dbReference>
<dbReference type="SUPFAM" id="SSF52833">
    <property type="entry name" value="Thioredoxin-like"/>
    <property type="match status" value="1"/>
</dbReference>
<accession>A0A2M7V9T5</accession>
<dbReference type="InterPro" id="IPR011767">
    <property type="entry name" value="GLR_AS"/>
</dbReference>
<gene>
    <name evidence="5" type="ORF">COX81_00550</name>
</gene>
<dbReference type="PROSITE" id="PS51354">
    <property type="entry name" value="GLUTAREDOXIN_2"/>
    <property type="match status" value="1"/>
</dbReference>
<comment type="similarity">
    <text evidence="3">Belongs to the ArsC family.</text>
</comment>
<evidence type="ECO:0000256" key="2">
    <source>
        <dbReference type="ARBA" id="ARBA00023284"/>
    </source>
</evidence>
<dbReference type="PANTHER" id="PTHR34386:SF1">
    <property type="entry name" value="GLUTAREDOXIN-LIKE PROTEIN NRDH"/>
    <property type="match status" value="1"/>
</dbReference>
<dbReference type="PROSITE" id="PS50404">
    <property type="entry name" value="GST_NTER"/>
    <property type="match status" value="1"/>
</dbReference>
<dbReference type="Gene3D" id="3.40.30.10">
    <property type="entry name" value="Glutaredoxin"/>
    <property type="match status" value="1"/>
</dbReference>
<evidence type="ECO:0000256" key="1">
    <source>
        <dbReference type="ARBA" id="ARBA00023157"/>
    </source>
</evidence>
<name>A0A2M7V9T5_9BACT</name>
<evidence type="ECO:0000313" key="5">
    <source>
        <dbReference type="EMBL" id="PIZ95608.1"/>
    </source>
</evidence>
<dbReference type="AlphaFoldDB" id="A0A2M7V9T5"/>
<dbReference type="InterPro" id="IPR036249">
    <property type="entry name" value="Thioredoxin-like_sf"/>
</dbReference>
<dbReference type="InterPro" id="IPR051548">
    <property type="entry name" value="Grx-like_ET"/>
</dbReference>
<dbReference type="Proteomes" id="UP000228568">
    <property type="component" value="Unassembled WGS sequence"/>
</dbReference>
<dbReference type="InterPro" id="IPR006660">
    <property type="entry name" value="Arsenate_reductase-like"/>
</dbReference>
<keyword evidence="1" id="KW-1015">Disulfide bond</keyword>
<dbReference type="InterPro" id="IPR004045">
    <property type="entry name" value="Glutathione_S-Trfase_N"/>
</dbReference>
<dbReference type="PANTHER" id="PTHR34386">
    <property type="entry name" value="GLUTAREDOXIN"/>
    <property type="match status" value="1"/>
</dbReference>
<sequence length="86" mass="9901">MKKITIYTTPVCPYCIRTKELLKAEGLEYTEVDVVENPEVRDEMIKKTGHMTVPIIMFDDELVGGYGDLARLHTEDKLVEMLQLKI</sequence>
<dbReference type="GO" id="GO:0045454">
    <property type="term" value="P:cell redox homeostasis"/>
    <property type="evidence" value="ECO:0007669"/>
    <property type="project" value="TreeGrafter"/>
</dbReference>
<dbReference type="InterPro" id="IPR002109">
    <property type="entry name" value="Glutaredoxin"/>
</dbReference>
<dbReference type="EMBL" id="PFPK01000008">
    <property type="protein sequence ID" value="PIZ95608.1"/>
    <property type="molecule type" value="Genomic_DNA"/>
</dbReference>
<evidence type="ECO:0000313" key="6">
    <source>
        <dbReference type="Proteomes" id="UP000228568"/>
    </source>
</evidence>
<keyword evidence="2" id="KW-0676">Redox-active center</keyword>
<reference evidence="6" key="1">
    <citation type="submission" date="2017-09" db="EMBL/GenBank/DDBJ databases">
        <title>Depth-based differentiation of microbial function through sediment-hosted aquifers and enrichment of novel symbionts in the deep terrestrial subsurface.</title>
        <authorList>
            <person name="Probst A.J."/>
            <person name="Ladd B."/>
            <person name="Jarett J.K."/>
            <person name="Geller-Mcgrath D.E."/>
            <person name="Sieber C.M.K."/>
            <person name="Emerson J.B."/>
            <person name="Anantharaman K."/>
            <person name="Thomas B.C."/>
            <person name="Malmstrom R."/>
            <person name="Stieglmeier M."/>
            <person name="Klingl A."/>
            <person name="Woyke T."/>
            <person name="Ryan C.M."/>
            <person name="Banfield J.F."/>
        </authorList>
    </citation>
    <scope>NUCLEOTIDE SEQUENCE [LARGE SCALE GENOMIC DNA]</scope>
</reference>
<dbReference type="GO" id="GO:0009055">
    <property type="term" value="F:electron transfer activity"/>
    <property type="evidence" value="ECO:0007669"/>
    <property type="project" value="TreeGrafter"/>
</dbReference>
<dbReference type="PRINTS" id="PR00160">
    <property type="entry name" value="GLUTAREDOXIN"/>
</dbReference>
<dbReference type="PROSITE" id="PS00195">
    <property type="entry name" value="GLUTAREDOXIN_1"/>
    <property type="match status" value="1"/>
</dbReference>
<comment type="caution">
    <text evidence="5">The sequence shown here is derived from an EMBL/GenBank/DDBJ whole genome shotgun (WGS) entry which is preliminary data.</text>
</comment>
<evidence type="ECO:0000259" key="4">
    <source>
        <dbReference type="PROSITE" id="PS50404"/>
    </source>
</evidence>
<protein>
    <submittedName>
        <fullName evidence="5">Glutaredoxin</fullName>
    </submittedName>
</protein>